<dbReference type="PANTHER" id="PTHR34482:SF48">
    <property type="entry name" value="GAG PROTEASE POLYPROTEIN"/>
    <property type="match status" value="1"/>
</dbReference>
<dbReference type="GO" id="GO:0008233">
    <property type="term" value="F:peptidase activity"/>
    <property type="evidence" value="ECO:0007669"/>
    <property type="project" value="UniProtKB-KW"/>
</dbReference>
<evidence type="ECO:0000256" key="1">
    <source>
        <dbReference type="SAM" id="MobiDB-lite"/>
    </source>
</evidence>
<feature type="compositionally biased region" description="Pro residues" evidence="1">
    <location>
        <begin position="50"/>
        <end position="63"/>
    </location>
</feature>
<dbReference type="EMBL" id="CM001884">
    <property type="protein sequence ID" value="EOY26468.1"/>
    <property type="molecule type" value="Genomic_DNA"/>
</dbReference>
<dbReference type="Pfam" id="PF03732">
    <property type="entry name" value="Retrotrans_gag"/>
    <property type="match status" value="1"/>
</dbReference>
<keyword evidence="4" id="KW-1185">Reference proteome</keyword>
<feature type="domain" description="Retrotransposon gag" evidence="2">
    <location>
        <begin position="113"/>
        <end position="205"/>
    </location>
</feature>
<reference evidence="3 4" key="1">
    <citation type="journal article" date="2013" name="Genome Biol.">
        <title>The genome sequence of the most widely cultivated cacao type and its use to identify candidate genes regulating pod color.</title>
        <authorList>
            <person name="Motamayor J.C."/>
            <person name="Mockaitis K."/>
            <person name="Schmutz J."/>
            <person name="Haiminen N."/>
            <person name="Iii D.L."/>
            <person name="Cornejo O."/>
            <person name="Findley S.D."/>
            <person name="Zheng P."/>
            <person name="Utro F."/>
            <person name="Royaert S."/>
            <person name="Saski C."/>
            <person name="Jenkins J."/>
            <person name="Podicheti R."/>
            <person name="Zhao M."/>
            <person name="Scheffler B.E."/>
            <person name="Stack J.C."/>
            <person name="Feltus F.A."/>
            <person name="Mustiga G.M."/>
            <person name="Amores F."/>
            <person name="Phillips W."/>
            <person name="Marelli J.P."/>
            <person name="May G.D."/>
            <person name="Shapiro H."/>
            <person name="Ma J."/>
            <person name="Bustamante C.D."/>
            <person name="Schnell R.J."/>
            <person name="Main D."/>
            <person name="Gilbert D."/>
            <person name="Parida L."/>
            <person name="Kuhn D.N."/>
        </authorList>
    </citation>
    <scope>NUCLEOTIDE SEQUENCE [LARGE SCALE GENOMIC DNA]</scope>
    <source>
        <strain evidence="4">cv. Matina 1-6</strain>
    </source>
</reference>
<dbReference type="Proteomes" id="UP000026915">
    <property type="component" value="Chromosome 6"/>
</dbReference>
<evidence type="ECO:0000313" key="4">
    <source>
        <dbReference type="Proteomes" id="UP000026915"/>
    </source>
</evidence>
<dbReference type="InterPro" id="IPR005162">
    <property type="entry name" value="Retrotrans_gag_dom"/>
</dbReference>
<evidence type="ECO:0000313" key="3">
    <source>
        <dbReference type="EMBL" id="EOY26468.1"/>
    </source>
</evidence>
<sequence>MLPRHGHPPLTRSARRGRGRPRQNRPDLMEEESAASTIRAAPAVEQPESLPHPPPPTSTPAMPPEMVQALAAFLTAMAGQAQADATKAKDWINQLSKTLSDMRLDDDMKLMAATRLLENRARTWWSLVKSRYTTPLTWSDFIKEFDSQYFTYFHQREKKREFLSLKQGNLTVEEYETRFNELILYVPDLVKLEQDQANYFEEGLHNEIEERMTVIGREPHKEVVQMPLRAEKLANENRRIRAEIVKRINPGGFSNQPPKRGHCRSDCPQLGRATIAISSPPARTNVQRKDSTKVQLRPGVTIRSDVESNAPTYPPPRPQTRILTRVFAVAKEEAQVQPGAVTGTTILIDKDAYALIDFDLDRFYVSITFASFTSRNLSPLEEENVVHTHSGEKLIRNSCYRDYGVDMTVE</sequence>
<keyword evidence="3" id="KW-0645">Protease</keyword>
<dbReference type="HOGENOM" id="CLU_026677_1_0_1"/>
<evidence type="ECO:0000259" key="2">
    <source>
        <dbReference type="Pfam" id="PF03732"/>
    </source>
</evidence>
<dbReference type="Gramene" id="EOY26468">
    <property type="protein sequence ID" value="EOY26468"/>
    <property type="gene ID" value="TCM_028185"/>
</dbReference>
<gene>
    <name evidence="3" type="ORF">TCM_028185</name>
</gene>
<keyword evidence="3" id="KW-0378">Hydrolase</keyword>
<proteinExistence type="predicted"/>
<dbReference type="OMA" id="HDYLAVH"/>
<feature type="region of interest" description="Disordered" evidence="1">
    <location>
        <begin position="1"/>
        <end position="63"/>
    </location>
</feature>
<protein>
    <submittedName>
        <fullName evidence="3">Gag protease polyprotein, putative</fullName>
    </submittedName>
</protein>
<name>A0A061GAL6_THECC</name>
<dbReference type="AlphaFoldDB" id="A0A061GAL6"/>
<dbReference type="InParanoid" id="A0A061GAL6"/>
<organism evidence="3 4">
    <name type="scientific">Theobroma cacao</name>
    <name type="common">Cacao</name>
    <name type="synonym">Cocoa</name>
    <dbReference type="NCBI Taxonomy" id="3641"/>
    <lineage>
        <taxon>Eukaryota</taxon>
        <taxon>Viridiplantae</taxon>
        <taxon>Streptophyta</taxon>
        <taxon>Embryophyta</taxon>
        <taxon>Tracheophyta</taxon>
        <taxon>Spermatophyta</taxon>
        <taxon>Magnoliopsida</taxon>
        <taxon>eudicotyledons</taxon>
        <taxon>Gunneridae</taxon>
        <taxon>Pentapetalae</taxon>
        <taxon>rosids</taxon>
        <taxon>malvids</taxon>
        <taxon>Malvales</taxon>
        <taxon>Malvaceae</taxon>
        <taxon>Byttnerioideae</taxon>
        <taxon>Theobroma</taxon>
    </lineage>
</organism>
<dbReference type="GO" id="GO:0006508">
    <property type="term" value="P:proteolysis"/>
    <property type="evidence" value="ECO:0007669"/>
    <property type="project" value="UniProtKB-KW"/>
</dbReference>
<dbReference type="eggNOG" id="KOG0017">
    <property type="taxonomic scope" value="Eukaryota"/>
</dbReference>
<feature type="compositionally biased region" description="Basic residues" evidence="1">
    <location>
        <begin position="1"/>
        <end position="23"/>
    </location>
</feature>
<accession>A0A061GAL6</accession>
<dbReference type="PANTHER" id="PTHR34482">
    <property type="entry name" value="DNA DAMAGE-INDUCIBLE PROTEIN 1-LIKE"/>
    <property type="match status" value="1"/>
</dbReference>